<comment type="caution">
    <text evidence="1">The sequence shown here is derived from an EMBL/GenBank/DDBJ whole genome shotgun (WGS) entry which is preliminary data.</text>
</comment>
<proteinExistence type="predicted"/>
<evidence type="ECO:0000313" key="1">
    <source>
        <dbReference type="EMBL" id="GBP90520.1"/>
    </source>
</evidence>
<gene>
    <name evidence="1" type="ORF">EVAR_67096_1</name>
</gene>
<name>A0A4C1ZRE8_EUMVA</name>
<accession>A0A4C1ZRE8</accession>
<evidence type="ECO:0000313" key="2">
    <source>
        <dbReference type="Proteomes" id="UP000299102"/>
    </source>
</evidence>
<organism evidence="1 2">
    <name type="scientific">Eumeta variegata</name>
    <name type="common">Bagworm moth</name>
    <name type="synonym">Eumeta japonica</name>
    <dbReference type="NCBI Taxonomy" id="151549"/>
    <lineage>
        <taxon>Eukaryota</taxon>
        <taxon>Metazoa</taxon>
        <taxon>Ecdysozoa</taxon>
        <taxon>Arthropoda</taxon>
        <taxon>Hexapoda</taxon>
        <taxon>Insecta</taxon>
        <taxon>Pterygota</taxon>
        <taxon>Neoptera</taxon>
        <taxon>Endopterygota</taxon>
        <taxon>Lepidoptera</taxon>
        <taxon>Glossata</taxon>
        <taxon>Ditrysia</taxon>
        <taxon>Tineoidea</taxon>
        <taxon>Psychidae</taxon>
        <taxon>Oiketicinae</taxon>
        <taxon>Eumeta</taxon>
    </lineage>
</organism>
<reference evidence="1 2" key="1">
    <citation type="journal article" date="2019" name="Commun. Biol.">
        <title>The bagworm genome reveals a unique fibroin gene that provides high tensile strength.</title>
        <authorList>
            <person name="Kono N."/>
            <person name="Nakamura H."/>
            <person name="Ohtoshi R."/>
            <person name="Tomita M."/>
            <person name="Numata K."/>
            <person name="Arakawa K."/>
        </authorList>
    </citation>
    <scope>NUCLEOTIDE SEQUENCE [LARGE SCALE GENOMIC DNA]</scope>
</reference>
<dbReference type="EMBL" id="BGZK01002087">
    <property type="protein sequence ID" value="GBP90520.1"/>
    <property type="molecule type" value="Genomic_DNA"/>
</dbReference>
<sequence>MECNRISTRRHPRQTSGRSLVHIHIDDLTNSRIYNRRGAPIRGRAKNLQIDFAKGYAQIVKRESRRRHLRSSEFVTEFIKTHNISAGLRLRCNETNFVPSL</sequence>
<protein>
    <submittedName>
        <fullName evidence="1">Uncharacterized protein</fullName>
    </submittedName>
</protein>
<dbReference type="Proteomes" id="UP000299102">
    <property type="component" value="Unassembled WGS sequence"/>
</dbReference>
<dbReference type="AlphaFoldDB" id="A0A4C1ZRE8"/>
<keyword evidence="2" id="KW-1185">Reference proteome</keyword>